<dbReference type="Proteomes" id="UP000308600">
    <property type="component" value="Unassembled WGS sequence"/>
</dbReference>
<sequence length="509" mass="56677">MCPSWIPFVIAISVVVVAWYSADGAVIQFVIGWCANWPSRQASVHSQRLAFPPPSRSPDTTAIVLNWSRLSNVVYIASILCSESLNHAIQTVFIWNNNPNPLTHKDFIQSSCPENKLTIYNSPENVYFQARFMACAQANTSYCFMQDDDFVVWPEVLTTLHARFSESSSPGIHLLPPHERLSSDLKRVEKEPYIHASFAWLGHGAIIRQSRAVQFLSLFKELNMSAEQFKMADNYYTLLSNTVADTWFDQGHELGGGTPFTVGPEGDQRNNKHIINAARLLDEIFCDSSPCSLSDAAVGEYVSSTKSSTRTMTYAPCKGVPCLFGTSTRLLPASLSHSVNAAEEILESELNKRELLGEEYISQYISNSPSHAVDNDIGSAFCAPDNVASGDVVSLDVLHDVWSHSSAVNFHIVTNANTLPLLDNATYETSPNGIDWVPSGVLPSCVESITTPRKGSEEILWECKIHLLPSYTARESRHFRVRFTDLDDLVSRRLCIYEIYIGYFKNIGL</sequence>
<evidence type="ECO:0000313" key="1">
    <source>
        <dbReference type="EMBL" id="TFK77445.1"/>
    </source>
</evidence>
<evidence type="ECO:0000313" key="2">
    <source>
        <dbReference type="Proteomes" id="UP000308600"/>
    </source>
</evidence>
<accession>A0ACD3BHR6</accession>
<reference evidence="1 2" key="1">
    <citation type="journal article" date="2019" name="Nat. Ecol. Evol.">
        <title>Megaphylogeny resolves global patterns of mushroom evolution.</title>
        <authorList>
            <person name="Varga T."/>
            <person name="Krizsan K."/>
            <person name="Foldi C."/>
            <person name="Dima B."/>
            <person name="Sanchez-Garcia M."/>
            <person name="Sanchez-Ramirez S."/>
            <person name="Szollosi G.J."/>
            <person name="Szarkandi J.G."/>
            <person name="Papp V."/>
            <person name="Albert L."/>
            <person name="Andreopoulos W."/>
            <person name="Angelini C."/>
            <person name="Antonin V."/>
            <person name="Barry K.W."/>
            <person name="Bougher N.L."/>
            <person name="Buchanan P."/>
            <person name="Buyck B."/>
            <person name="Bense V."/>
            <person name="Catcheside P."/>
            <person name="Chovatia M."/>
            <person name="Cooper J."/>
            <person name="Damon W."/>
            <person name="Desjardin D."/>
            <person name="Finy P."/>
            <person name="Geml J."/>
            <person name="Haridas S."/>
            <person name="Hughes K."/>
            <person name="Justo A."/>
            <person name="Karasinski D."/>
            <person name="Kautmanova I."/>
            <person name="Kiss B."/>
            <person name="Kocsube S."/>
            <person name="Kotiranta H."/>
            <person name="LaButti K.M."/>
            <person name="Lechner B.E."/>
            <person name="Liimatainen K."/>
            <person name="Lipzen A."/>
            <person name="Lukacs Z."/>
            <person name="Mihaltcheva S."/>
            <person name="Morgado L.N."/>
            <person name="Niskanen T."/>
            <person name="Noordeloos M.E."/>
            <person name="Ohm R.A."/>
            <person name="Ortiz-Santana B."/>
            <person name="Ovrebo C."/>
            <person name="Racz N."/>
            <person name="Riley R."/>
            <person name="Savchenko A."/>
            <person name="Shiryaev A."/>
            <person name="Soop K."/>
            <person name="Spirin V."/>
            <person name="Szebenyi C."/>
            <person name="Tomsovsky M."/>
            <person name="Tulloss R.E."/>
            <person name="Uehling J."/>
            <person name="Grigoriev I.V."/>
            <person name="Vagvolgyi C."/>
            <person name="Papp T."/>
            <person name="Martin F.M."/>
            <person name="Miettinen O."/>
            <person name="Hibbett D.S."/>
            <person name="Nagy L.G."/>
        </authorList>
    </citation>
    <scope>NUCLEOTIDE SEQUENCE [LARGE SCALE GENOMIC DNA]</scope>
    <source>
        <strain evidence="1 2">NL-1719</strain>
    </source>
</reference>
<gene>
    <name evidence="1" type="ORF">BDN72DRAFT_808273</name>
</gene>
<proteinExistence type="predicted"/>
<dbReference type="EMBL" id="ML208259">
    <property type="protein sequence ID" value="TFK77445.1"/>
    <property type="molecule type" value="Genomic_DNA"/>
</dbReference>
<keyword evidence="2" id="KW-1185">Reference proteome</keyword>
<protein>
    <submittedName>
        <fullName evidence="1">Uncharacterized protein</fullName>
    </submittedName>
</protein>
<organism evidence="1 2">
    <name type="scientific">Pluteus cervinus</name>
    <dbReference type="NCBI Taxonomy" id="181527"/>
    <lineage>
        <taxon>Eukaryota</taxon>
        <taxon>Fungi</taxon>
        <taxon>Dikarya</taxon>
        <taxon>Basidiomycota</taxon>
        <taxon>Agaricomycotina</taxon>
        <taxon>Agaricomycetes</taxon>
        <taxon>Agaricomycetidae</taxon>
        <taxon>Agaricales</taxon>
        <taxon>Pluteineae</taxon>
        <taxon>Pluteaceae</taxon>
        <taxon>Pluteus</taxon>
    </lineage>
</organism>
<name>A0ACD3BHR6_9AGAR</name>